<dbReference type="EMBL" id="BAABDK010000025">
    <property type="protein sequence ID" value="GAA4043328.1"/>
    <property type="molecule type" value="Genomic_DNA"/>
</dbReference>
<protein>
    <submittedName>
        <fullName evidence="2">Uncharacterized protein</fullName>
    </submittedName>
</protein>
<gene>
    <name evidence="2" type="ORF">GCM10022409_31640</name>
</gene>
<proteinExistence type="predicted"/>
<organism evidence="2 3">
    <name type="scientific">Hymenobacter glaciei</name>
    <dbReference type="NCBI Taxonomy" id="877209"/>
    <lineage>
        <taxon>Bacteria</taxon>
        <taxon>Pseudomonadati</taxon>
        <taxon>Bacteroidota</taxon>
        <taxon>Cytophagia</taxon>
        <taxon>Cytophagales</taxon>
        <taxon>Hymenobacteraceae</taxon>
        <taxon>Hymenobacter</taxon>
    </lineage>
</organism>
<sequence length="75" mass="7431">MKIADAGSAASQLTQMHGLLASKGATPDFRFDEVQLSSRGGLGWGCGPGHHGKQRVGTAGSGAAVEQLDGLPAGG</sequence>
<keyword evidence="3" id="KW-1185">Reference proteome</keyword>
<reference evidence="3" key="1">
    <citation type="journal article" date="2019" name="Int. J. Syst. Evol. Microbiol.">
        <title>The Global Catalogue of Microorganisms (GCM) 10K type strain sequencing project: providing services to taxonomists for standard genome sequencing and annotation.</title>
        <authorList>
            <consortium name="The Broad Institute Genomics Platform"/>
            <consortium name="The Broad Institute Genome Sequencing Center for Infectious Disease"/>
            <person name="Wu L."/>
            <person name="Ma J."/>
        </authorList>
    </citation>
    <scope>NUCLEOTIDE SEQUENCE [LARGE SCALE GENOMIC DNA]</scope>
    <source>
        <strain evidence="3">JCM 17225</strain>
    </source>
</reference>
<evidence type="ECO:0000313" key="3">
    <source>
        <dbReference type="Proteomes" id="UP001501469"/>
    </source>
</evidence>
<evidence type="ECO:0000313" key="2">
    <source>
        <dbReference type="EMBL" id="GAA4043328.1"/>
    </source>
</evidence>
<accession>A0ABP7UH57</accession>
<comment type="caution">
    <text evidence="2">The sequence shown here is derived from an EMBL/GenBank/DDBJ whole genome shotgun (WGS) entry which is preliminary data.</text>
</comment>
<dbReference type="Proteomes" id="UP001501469">
    <property type="component" value="Unassembled WGS sequence"/>
</dbReference>
<feature type="region of interest" description="Disordered" evidence="1">
    <location>
        <begin position="45"/>
        <end position="75"/>
    </location>
</feature>
<evidence type="ECO:0000256" key="1">
    <source>
        <dbReference type="SAM" id="MobiDB-lite"/>
    </source>
</evidence>
<name>A0ABP7UH57_9BACT</name>